<dbReference type="EMBL" id="PQSP01000007">
    <property type="protein sequence ID" value="RUS66027.1"/>
    <property type="molecule type" value="Genomic_DNA"/>
</dbReference>
<comment type="similarity">
    <text evidence="2">Belongs to the purine-cytosine permease (2.A.39) family.</text>
</comment>
<feature type="transmembrane region" description="Helical" evidence="6">
    <location>
        <begin position="313"/>
        <end position="337"/>
    </location>
</feature>
<protein>
    <submittedName>
        <fullName evidence="7">Putative allantoin permease</fullName>
    </submittedName>
</protein>
<feature type="transmembrane region" description="Helical" evidence="6">
    <location>
        <begin position="38"/>
        <end position="60"/>
    </location>
</feature>
<feature type="transmembrane region" description="Helical" evidence="6">
    <location>
        <begin position="459"/>
        <end position="481"/>
    </location>
</feature>
<name>A0A433SBB5_9BURK</name>
<feature type="transmembrane region" description="Helical" evidence="6">
    <location>
        <begin position="229"/>
        <end position="250"/>
    </location>
</feature>
<dbReference type="Gene3D" id="1.10.4160.10">
    <property type="entry name" value="Hydantoin permease"/>
    <property type="match status" value="1"/>
</dbReference>
<feature type="transmembrane region" description="Helical" evidence="6">
    <location>
        <begin position="271"/>
        <end position="293"/>
    </location>
</feature>
<keyword evidence="5 6" id="KW-0472">Membrane</keyword>
<feature type="transmembrane region" description="Helical" evidence="6">
    <location>
        <begin position="67"/>
        <end position="86"/>
    </location>
</feature>
<comment type="subcellular location">
    <subcellularLocation>
        <location evidence="1">Membrane</location>
        <topology evidence="1">Multi-pass membrane protein</topology>
    </subcellularLocation>
</comment>
<feature type="transmembrane region" description="Helical" evidence="6">
    <location>
        <begin position="189"/>
        <end position="209"/>
    </location>
</feature>
<dbReference type="RefSeq" id="WP_126980565.1">
    <property type="nucleotide sequence ID" value="NZ_PQSP01000007.1"/>
</dbReference>
<evidence type="ECO:0000256" key="1">
    <source>
        <dbReference type="ARBA" id="ARBA00004141"/>
    </source>
</evidence>
<sequence length="487" mass="53791">MTDPGAPEVKAVPKRFNRKLANADLIPAKQKWGWYNIFAFWMSDVHSVGGYVFAGTLFALGLTSWQILLVLIAGIWIVMILANLIAKPSQVSGVPYPVISRMPFGVYGANIPAMIRGIIAIVWYGIQTYLASAALAIILLKFFPSLAAWQNVSFLNLSYLGWLSFMLMWGMQTALFLMKMDAIKIFIDWAGPAVYVVMFLLMAWIVYHAGWDNIHFNLSTKQLTFGQTVLQFLIGMSLIVGYFAGPTLNFGDFSRYCKTMKDVKKGNFWGLPVNFTAFSLIAIITITGTPAVFGRMIEDPLETVGYVDNLAVALLLAFTFVTATVGINIVANFVSAANDVSNLWPSKISWRRGGMIAAVISIVITPWNLYNSPEIIHYTIDMLAACIGPLYGIFLVDYYLVKKQVINVPDLFSDSPKGSYWYKNGVNPAAVKSLLPASLVSIVCAVVPGLSVLSTTWVAHLKVLGSFSFFIGLLIAGALYYKYSVRR</sequence>
<dbReference type="InterPro" id="IPR001248">
    <property type="entry name" value="Pur-cyt_permease"/>
</dbReference>
<comment type="caution">
    <text evidence="7">The sequence shown here is derived from an EMBL/GenBank/DDBJ whole genome shotgun (WGS) entry which is preliminary data.</text>
</comment>
<gene>
    <name evidence="7" type="primary">pucI</name>
    <name evidence="7" type="ORF">CUZ56_02385</name>
</gene>
<dbReference type="Proteomes" id="UP000286947">
    <property type="component" value="Unassembled WGS sequence"/>
</dbReference>
<organism evidence="7 8">
    <name type="scientific">Saezia sanguinis</name>
    <dbReference type="NCBI Taxonomy" id="1965230"/>
    <lineage>
        <taxon>Bacteria</taxon>
        <taxon>Pseudomonadati</taxon>
        <taxon>Pseudomonadota</taxon>
        <taxon>Betaproteobacteria</taxon>
        <taxon>Burkholderiales</taxon>
        <taxon>Saeziaceae</taxon>
        <taxon>Saezia</taxon>
    </lineage>
</organism>
<dbReference type="PANTHER" id="PTHR30618:SF6">
    <property type="entry name" value="NCS1 FAMILY NUCLEOBASE:CATION SYMPORTER-1"/>
    <property type="match status" value="1"/>
</dbReference>
<evidence type="ECO:0000313" key="8">
    <source>
        <dbReference type="Proteomes" id="UP000286947"/>
    </source>
</evidence>
<feature type="transmembrane region" description="Helical" evidence="6">
    <location>
        <begin position="349"/>
        <end position="369"/>
    </location>
</feature>
<evidence type="ECO:0000256" key="5">
    <source>
        <dbReference type="ARBA" id="ARBA00023136"/>
    </source>
</evidence>
<dbReference type="InterPro" id="IPR045225">
    <property type="entry name" value="Uracil/uridine/allantoin_perm"/>
</dbReference>
<evidence type="ECO:0000256" key="2">
    <source>
        <dbReference type="ARBA" id="ARBA00008974"/>
    </source>
</evidence>
<keyword evidence="4 6" id="KW-1133">Transmembrane helix</keyword>
<reference evidence="7 8" key="1">
    <citation type="submission" date="2018-01" db="EMBL/GenBank/DDBJ databases">
        <title>Saezia sanguinis gen. nov., sp. nov., in the order Burkholderiales isolated from human blood.</title>
        <authorList>
            <person name="Medina-Pascual M.J."/>
            <person name="Valdezate S."/>
            <person name="Monzon S."/>
            <person name="Cuesta I."/>
            <person name="Carrasco G."/>
            <person name="Villalon P."/>
            <person name="Saez-Nieto J.A."/>
        </authorList>
    </citation>
    <scope>NUCLEOTIDE SEQUENCE [LARGE SCALE GENOMIC DNA]</scope>
    <source>
        <strain evidence="7 8">CNM695-12</strain>
    </source>
</reference>
<keyword evidence="8" id="KW-1185">Reference proteome</keyword>
<dbReference type="GO" id="GO:0015205">
    <property type="term" value="F:nucleobase transmembrane transporter activity"/>
    <property type="evidence" value="ECO:0007669"/>
    <property type="project" value="TreeGrafter"/>
</dbReference>
<evidence type="ECO:0000256" key="4">
    <source>
        <dbReference type="ARBA" id="ARBA00022989"/>
    </source>
</evidence>
<evidence type="ECO:0000256" key="6">
    <source>
        <dbReference type="SAM" id="Phobius"/>
    </source>
</evidence>
<evidence type="ECO:0000256" key="3">
    <source>
        <dbReference type="ARBA" id="ARBA00022692"/>
    </source>
</evidence>
<dbReference type="PANTHER" id="PTHR30618">
    <property type="entry name" value="NCS1 FAMILY PURINE/PYRIMIDINE TRANSPORTER"/>
    <property type="match status" value="1"/>
</dbReference>
<keyword evidence="3 6" id="KW-0812">Transmembrane</keyword>
<dbReference type="OrthoDB" id="9780088at2"/>
<dbReference type="AlphaFoldDB" id="A0A433SBB5"/>
<dbReference type="GO" id="GO:0005886">
    <property type="term" value="C:plasma membrane"/>
    <property type="evidence" value="ECO:0007669"/>
    <property type="project" value="TreeGrafter"/>
</dbReference>
<feature type="transmembrane region" description="Helical" evidence="6">
    <location>
        <begin position="375"/>
        <end position="396"/>
    </location>
</feature>
<feature type="transmembrane region" description="Helical" evidence="6">
    <location>
        <begin position="433"/>
        <end position="453"/>
    </location>
</feature>
<dbReference type="Pfam" id="PF02133">
    <property type="entry name" value="Transp_cyt_pur"/>
    <property type="match status" value="1"/>
</dbReference>
<dbReference type="CDD" id="cd11555">
    <property type="entry name" value="SLC-NCS1sbd_u1"/>
    <property type="match status" value="1"/>
</dbReference>
<accession>A0A433SBB5</accession>
<evidence type="ECO:0000313" key="7">
    <source>
        <dbReference type="EMBL" id="RUS66027.1"/>
    </source>
</evidence>
<proteinExistence type="inferred from homology"/>
<feature type="transmembrane region" description="Helical" evidence="6">
    <location>
        <begin position="158"/>
        <end position="177"/>
    </location>
</feature>